<dbReference type="AlphaFoldDB" id="A0A0N4VN44"/>
<dbReference type="PANTHER" id="PTHR11071">
    <property type="entry name" value="PEPTIDYL-PROLYL CIS-TRANS ISOMERASE"/>
    <property type="match status" value="1"/>
</dbReference>
<evidence type="ECO:0000256" key="3">
    <source>
        <dbReference type="ARBA" id="ARBA00023110"/>
    </source>
</evidence>
<evidence type="ECO:0000313" key="8">
    <source>
        <dbReference type="Proteomes" id="UP000274131"/>
    </source>
</evidence>
<dbReference type="GO" id="GO:0006457">
    <property type="term" value="P:protein folding"/>
    <property type="evidence" value="ECO:0007669"/>
    <property type="project" value="InterPro"/>
</dbReference>
<dbReference type="FunFam" id="2.40.100.10:FF:000022">
    <property type="entry name" value="Peptidyl-prolyl cis-trans isomerase CYP95"/>
    <property type="match status" value="1"/>
</dbReference>
<comment type="similarity">
    <text evidence="2 5">Belongs to the cyclophilin-type PPIase family.</text>
</comment>
<dbReference type="InterPro" id="IPR024936">
    <property type="entry name" value="Cyclophilin-type_PPIase"/>
</dbReference>
<evidence type="ECO:0000313" key="7">
    <source>
        <dbReference type="EMBL" id="VDD96839.1"/>
    </source>
</evidence>
<keyword evidence="4 5" id="KW-0413">Isomerase</keyword>
<dbReference type="InterPro" id="IPR020892">
    <property type="entry name" value="Cyclophilin-type_PPIase_CS"/>
</dbReference>
<evidence type="ECO:0000256" key="1">
    <source>
        <dbReference type="ARBA" id="ARBA00000971"/>
    </source>
</evidence>
<dbReference type="SUPFAM" id="SSF50891">
    <property type="entry name" value="Cyclophilin-like"/>
    <property type="match status" value="1"/>
</dbReference>
<evidence type="ECO:0000256" key="5">
    <source>
        <dbReference type="RuleBase" id="RU363019"/>
    </source>
</evidence>
<reference evidence="7 8" key="2">
    <citation type="submission" date="2018-10" db="EMBL/GenBank/DDBJ databases">
        <authorList>
            <consortium name="Pathogen Informatics"/>
        </authorList>
    </citation>
    <scope>NUCLEOTIDE SEQUENCE [LARGE SCALE GENOMIC DNA]</scope>
</reference>
<dbReference type="PIRSF" id="PIRSF001467">
    <property type="entry name" value="Peptidylpro_ismrse"/>
    <property type="match status" value="1"/>
</dbReference>
<proteinExistence type="inferred from homology"/>
<dbReference type="EC" id="5.2.1.8" evidence="5"/>
<dbReference type="OrthoDB" id="193499at2759"/>
<dbReference type="Gene3D" id="2.40.100.10">
    <property type="entry name" value="Cyclophilin-like"/>
    <property type="match status" value="1"/>
</dbReference>
<dbReference type="InterPro" id="IPR002130">
    <property type="entry name" value="Cyclophilin-type_PPIase_dom"/>
</dbReference>
<dbReference type="WBParaSite" id="EVEC_0001239001-mRNA-1">
    <property type="protein sequence ID" value="EVEC_0001239001-mRNA-1"/>
    <property type="gene ID" value="EVEC_0001239001"/>
</dbReference>
<keyword evidence="8" id="KW-1185">Reference proteome</keyword>
<dbReference type="PROSITE" id="PS00170">
    <property type="entry name" value="CSA_PPIASE_1"/>
    <property type="match status" value="1"/>
</dbReference>
<organism evidence="9">
    <name type="scientific">Enterobius vermicularis</name>
    <name type="common">Human pinworm</name>
    <dbReference type="NCBI Taxonomy" id="51028"/>
    <lineage>
        <taxon>Eukaryota</taxon>
        <taxon>Metazoa</taxon>
        <taxon>Ecdysozoa</taxon>
        <taxon>Nematoda</taxon>
        <taxon>Chromadorea</taxon>
        <taxon>Rhabditida</taxon>
        <taxon>Spirurina</taxon>
        <taxon>Oxyuridomorpha</taxon>
        <taxon>Oxyuroidea</taxon>
        <taxon>Oxyuridae</taxon>
        <taxon>Enterobius</taxon>
    </lineage>
</organism>
<dbReference type="Pfam" id="PF00160">
    <property type="entry name" value="Pro_isomerase"/>
    <property type="match status" value="1"/>
</dbReference>
<comment type="function">
    <text evidence="5">PPIases accelerate the folding of proteins. It catalyzes the cis-trans isomerization of proline imidic peptide bonds in oligopeptides.</text>
</comment>
<sequence length="186" mass="20198">MTSLKSSFAIPRIFYRLASTLAQRPRVFFDISISGKNAGRIIMELYSDIVPKTAENFRALCTGEKGVGNSGKPLHYKGSKFHRIIPNFMIQGGDFTRGNGTGGESIYGARFDDENFKLRHDGPGTLSMANAGPNTNGSQLDGKHVVFGKVLDGMDVVEAIEKQGSHTGRPTTSVVIRDCGELKVET</sequence>
<dbReference type="GO" id="GO:0016018">
    <property type="term" value="F:cyclosporin A binding"/>
    <property type="evidence" value="ECO:0007669"/>
    <property type="project" value="TreeGrafter"/>
</dbReference>
<dbReference type="PANTHER" id="PTHR11071:SF561">
    <property type="entry name" value="PEPTIDYL-PROLYL CIS-TRANS ISOMERASE D-RELATED"/>
    <property type="match status" value="1"/>
</dbReference>
<protein>
    <recommendedName>
        <fullName evidence="5">Peptidyl-prolyl cis-trans isomerase</fullName>
        <shortName evidence="5">PPIase</shortName>
        <ecNumber evidence="5">5.2.1.8</ecNumber>
    </recommendedName>
</protein>
<dbReference type="CDD" id="cd01926">
    <property type="entry name" value="cyclophilin_ABH_like"/>
    <property type="match status" value="1"/>
</dbReference>
<gene>
    <name evidence="7" type="ORF">EVEC_LOCUS11590</name>
</gene>
<comment type="catalytic activity">
    <reaction evidence="1 5">
        <text>[protein]-peptidylproline (omega=180) = [protein]-peptidylproline (omega=0)</text>
        <dbReference type="Rhea" id="RHEA:16237"/>
        <dbReference type="Rhea" id="RHEA-COMP:10747"/>
        <dbReference type="Rhea" id="RHEA-COMP:10748"/>
        <dbReference type="ChEBI" id="CHEBI:83833"/>
        <dbReference type="ChEBI" id="CHEBI:83834"/>
        <dbReference type="EC" id="5.2.1.8"/>
    </reaction>
</comment>
<reference evidence="9" key="1">
    <citation type="submission" date="2017-02" db="UniProtKB">
        <authorList>
            <consortium name="WormBaseParasite"/>
        </authorList>
    </citation>
    <scope>IDENTIFICATION</scope>
</reference>
<feature type="domain" description="PPIase cyclophilin-type" evidence="6">
    <location>
        <begin position="28"/>
        <end position="181"/>
    </location>
</feature>
<dbReference type="PROSITE" id="PS50072">
    <property type="entry name" value="CSA_PPIASE_2"/>
    <property type="match status" value="1"/>
</dbReference>
<evidence type="ECO:0000256" key="4">
    <source>
        <dbReference type="ARBA" id="ARBA00023235"/>
    </source>
</evidence>
<evidence type="ECO:0000313" key="9">
    <source>
        <dbReference type="WBParaSite" id="EVEC_0001239001-mRNA-1"/>
    </source>
</evidence>
<dbReference type="STRING" id="51028.A0A0N4VN44"/>
<accession>A0A0N4VN44</accession>
<dbReference type="Proteomes" id="UP000274131">
    <property type="component" value="Unassembled WGS sequence"/>
</dbReference>
<dbReference type="EMBL" id="UXUI01012347">
    <property type="protein sequence ID" value="VDD96839.1"/>
    <property type="molecule type" value="Genomic_DNA"/>
</dbReference>
<evidence type="ECO:0000256" key="2">
    <source>
        <dbReference type="ARBA" id="ARBA00007365"/>
    </source>
</evidence>
<evidence type="ECO:0000259" key="6">
    <source>
        <dbReference type="PROSITE" id="PS50072"/>
    </source>
</evidence>
<dbReference type="PRINTS" id="PR00153">
    <property type="entry name" value="CSAPPISMRASE"/>
</dbReference>
<keyword evidence="3 5" id="KW-0697">Rotamase</keyword>
<name>A0A0N4VN44_ENTVE</name>
<dbReference type="GO" id="GO:0005737">
    <property type="term" value="C:cytoplasm"/>
    <property type="evidence" value="ECO:0007669"/>
    <property type="project" value="TreeGrafter"/>
</dbReference>
<dbReference type="GO" id="GO:0003755">
    <property type="term" value="F:peptidyl-prolyl cis-trans isomerase activity"/>
    <property type="evidence" value="ECO:0007669"/>
    <property type="project" value="UniProtKB-UniRule"/>
</dbReference>
<dbReference type="InterPro" id="IPR029000">
    <property type="entry name" value="Cyclophilin-like_dom_sf"/>
</dbReference>